<dbReference type="AlphaFoldDB" id="A0A9D1KXG4"/>
<comment type="caution">
    <text evidence="3">The sequence shown here is derived from an EMBL/GenBank/DDBJ whole genome shotgun (WGS) entry which is preliminary data.</text>
</comment>
<dbReference type="Gene3D" id="3.30.457.10">
    <property type="entry name" value="Copper amine oxidase-like, N-terminal domain"/>
    <property type="match status" value="1"/>
</dbReference>
<feature type="domain" description="Copper amine oxidase-like N-terminal" evidence="2">
    <location>
        <begin position="32"/>
        <end position="141"/>
    </location>
</feature>
<dbReference type="Proteomes" id="UP000824124">
    <property type="component" value="Unassembled WGS sequence"/>
</dbReference>
<protein>
    <submittedName>
        <fullName evidence="3">Copper amine oxidase N-terminal domain-containing protein</fullName>
    </submittedName>
</protein>
<sequence>MKKVILSLILTLALALVAAMPASAAETLPVFVEGQKIAEPALVKNGVSYLPMRSIYEALGAKVDWDAKNKRVIATEPSGIWTEIPLNGDCLVVHYSAHSDTTASLEERRPFARGGKIYLPVRLVSDTMGYDVDYNKQRIAVSAPRLTYNSADGVYTLNLLSGELTLSQAGGAKRLGVVEMLSTRGFGAVELSGFSVEATPGGNYLLRSGGILSGALTNSLQMYAWLPGDGGKAVTVYSASVLDPLPAPCWAENVLWLSGSGVVFAVDEKNDTVTEYDIADIYGEECNYMCYWTDGRFMLLGDGADFDVYDIKTKELIDLKTAVLEPDIKAQVQTFMQQNSWGANTPEKFAALWEGLGNTFAALGVGDEVVYLNFVKEADGVLYFDLILHYWAVDAEGKPASISGDKTFNITYALPY</sequence>
<evidence type="ECO:0000313" key="3">
    <source>
        <dbReference type="EMBL" id="HIU10037.1"/>
    </source>
</evidence>
<proteinExistence type="predicted"/>
<feature type="signal peptide" evidence="1">
    <location>
        <begin position="1"/>
        <end position="24"/>
    </location>
</feature>
<gene>
    <name evidence="3" type="ORF">IAB00_02100</name>
</gene>
<evidence type="ECO:0000259" key="2">
    <source>
        <dbReference type="Pfam" id="PF07833"/>
    </source>
</evidence>
<keyword evidence="1" id="KW-0732">Signal</keyword>
<dbReference type="SUPFAM" id="SSF55383">
    <property type="entry name" value="Copper amine oxidase, domain N"/>
    <property type="match status" value="1"/>
</dbReference>
<name>A0A9D1KXG4_9FIRM</name>
<dbReference type="InterPro" id="IPR012854">
    <property type="entry name" value="Cu_amine_oxidase-like_N"/>
</dbReference>
<dbReference type="EMBL" id="DVMH01000014">
    <property type="protein sequence ID" value="HIU10037.1"/>
    <property type="molecule type" value="Genomic_DNA"/>
</dbReference>
<accession>A0A9D1KXG4</accession>
<dbReference type="InterPro" id="IPR036582">
    <property type="entry name" value="Mao_N_sf"/>
</dbReference>
<evidence type="ECO:0000256" key="1">
    <source>
        <dbReference type="SAM" id="SignalP"/>
    </source>
</evidence>
<reference evidence="3" key="1">
    <citation type="submission" date="2020-10" db="EMBL/GenBank/DDBJ databases">
        <authorList>
            <person name="Gilroy R."/>
        </authorList>
    </citation>
    <scope>NUCLEOTIDE SEQUENCE</scope>
    <source>
        <strain evidence="3">2830</strain>
    </source>
</reference>
<evidence type="ECO:0000313" key="4">
    <source>
        <dbReference type="Proteomes" id="UP000824124"/>
    </source>
</evidence>
<organism evidence="3 4">
    <name type="scientific">Candidatus Avidehalobacter gallistercoris</name>
    <dbReference type="NCBI Taxonomy" id="2840694"/>
    <lineage>
        <taxon>Bacteria</taxon>
        <taxon>Bacillati</taxon>
        <taxon>Bacillota</taxon>
        <taxon>Clostridia</taxon>
        <taxon>Eubacteriales</taxon>
        <taxon>Peptococcaceae</taxon>
        <taxon>Peptococcaceae incertae sedis</taxon>
        <taxon>Candidatus Avidehalobacter</taxon>
    </lineage>
</organism>
<reference evidence="3" key="2">
    <citation type="journal article" date="2021" name="PeerJ">
        <title>Extensive microbial diversity within the chicken gut microbiome revealed by metagenomics and culture.</title>
        <authorList>
            <person name="Gilroy R."/>
            <person name="Ravi A."/>
            <person name="Getino M."/>
            <person name="Pursley I."/>
            <person name="Horton D.L."/>
            <person name="Alikhan N.F."/>
            <person name="Baker D."/>
            <person name="Gharbi K."/>
            <person name="Hall N."/>
            <person name="Watson M."/>
            <person name="Adriaenssens E.M."/>
            <person name="Foster-Nyarko E."/>
            <person name="Jarju S."/>
            <person name="Secka A."/>
            <person name="Antonio M."/>
            <person name="Oren A."/>
            <person name="Chaudhuri R.R."/>
            <person name="La Ragione R."/>
            <person name="Hildebrand F."/>
            <person name="Pallen M.J."/>
        </authorList>
    </citation>
    <scope>NUCLEOTIDE SEQUENCE</scope>
    <source>
        <strain evidence="3">2830</strain>
    </source>
</reference>
<feature type="chain" id="PRO_5039622290" evidence="1">
    <location>
        <begin position="25"/>
        <end position="416"/>
    </location>
</feature>
<dbReference type="Pfam" id="PF07833">
    <property type="entry name" value="Cu_amine_oxidN1"/>
    <property type="match status" value="1"/>
</dbReference>